<dbReference type="CDD" id="cd06261">
    <property type="entry name" value="TM_PBP2"/>
    <property type="match status" value="1"/>
</dbReference>
<evidence type="ECO:0000256" key="1">
    <source>
        <dbReference type="ARBA" id="ARBA00004651"/>
    </source>
</evidence>
<feature type="transmembrane region" description="Helical" evidence="7">
    <location>
        <begin position="127"/>
        <end position="147"/>
    </location>
</feature>
<dbReference type="SUPFAM" id="SSF161098">
    <property type="entry name" value="MetI-like"/>
    <property type="match status" value="1"/>
</dbReference>
<evidence type="ECO:0000259" key="8">
    <source>
        <dbReference type="PROSITE" id="PS50928"/>
    </source>
</evidence>
<protein>
    <submittedName>
        <fullName evidence="9">Sugar ABC transporter permease</fullName>
    </submittedName>
</protein>
<dbReference type="Gene3D" id="1.10.3720.10">
    <property type="entry name" value="MetI-like"/>
    <property type="match status" value="1"/>
</dbReference>
<keyword evidence="6 7" id="KW-0472">Membrane</keyword>
<dbReference type="PANTHER" id="PTHR30193">
    <property type="entry name" value="ABC TRANSPORTER PERMEASE PROTEIN"/>
    <property type="match status" value="1"/>
</dbReference>
<dbReference type="GO" id="GO:0005886">
    <property type="term" value="C:plasma membrane"/>
    <property type="evidence" value="ECO:0007669"/>
    <property type="project" value="UniProtKB-SubCell"/>
</dbReference>
<feature type="transmembrane region" description="Helical" evidence="7">
    <location>
        <begin position="282"/>
        <end position="304"/>
    </location>
</feature>
<evidence type="ECO:0000256" key="5">
    <source>
        <dbReference type="ARBA" id="ARBA00022989"/>
    </source>
</evidence>
<organism evidence="9 10">
    <name type="scientific">Reticulibacter mediterranei</name>
    <dbReference type="NCBI Taxonomy" id="2778369"/>
    <lineage>
        <taxon>Bacteria</taxon>
        <taxon>Bacillati</taxon>
        <taxon>Chloroflexota</taxon>
        <taxon>Ktedonobacteria</taxon>
        <taxon>Ktedonobacterales</taxon>
        <taxon>Reticulibacteraceae</taxon>
        <taxon>Reticulibacter</taxon>
    </lineage>
</organism>
<dbReference type="InterPro" id="IPR035906">
    <property type="entry name" value="MetI-like_sf"/>
</dbReference>
<reference evidence="9" key="1">
    <citation type="submission" date="2020-10" db="EMBL/GenBank/DDBJ databases">
        <title>Taxonomic study of unclassified bacteria belonging to the class Ktedonobacteria.</title>
        <authorList>
            <person name="Yabe S."/>
            <person name="Wang C.M."/>
            <person name="Zheng Y."/>
            <person name="Sakai Y."/>
            <person name="Cavaletti L."/>
            <person name="Monciardini P."/>
            <person name="Donadio S."/>
        </authorList>
    </citation>
    <scope>NUCLEOTIDE SEQUENCE</scope>
    <source>
        <strain evidence="9">ID150040</strain>
    </source>
</reference>
<evidence type="ECO:0000313" key="9">
    <source>
        <dbReference type="EMBL" id="GHO95695.1"/>
    </source>
</evidence>
<comment type="subcellular location">
    <subcellularLocation>
        <location evidence="1 7">Cell membrane</location>
        <topology evidence="1 7">Multi-pass membrane protein</topology>
    </subcellularLocation>
</comment>
<evidence type="ECO:0000256" key="4">
    <source>
        <dbReference type="ARBA" id="ARBA00022692"/>
    </source>
</evidence>
<proteinExistence type="inferred from homology"/>
<dbReference type="PROSITE" id="PS50928">
    <property type="entry name" value="ABC_TM1"/>
    <property type="match status" value="1"/>
</dbReference>
<dbReference type="Pfam" id="PF00528">
    <property type="entry name" value="BPD_transp_1"/>
    <property type="match status" value="1"/>
</dbReference>
<dbReference type="RefSeq" id="WP_220206363.1">
    <property type="nucleotide sequence ID" value="NZ_BNJK01000001.1"/>
</dbReference>
<evidence type="ECO:0000313" key="10">
    <source>
        <dbReference type="Proteomes" id="UP000597444"/>
    </source>
</evidence>
<keyword evidence="3" id="KW-1003">Cell membrane</keyword>
<feature type="transmembrane region" description="Helical" evidence="7">
    <location>
        <begin position="32"/>
        <end position="56"/>
    </location>
</feature>
<keyword evidence="10" id="KW-1185">Reference proteome</keyword>
<name>A0A8J3N4U5_9CHLR</name>
<accession>A0A8J3N4U5</accession>
<evidence type="ECO:0000256" key="7">
    <source>
        <dbReference type="RuleBase" id="RU363032"/>
    </source>
</evidence>
<dbReference type="InterPro" id="IPR000515">
    <property type="entry name" value="MetI-like"/>
</dbReference>
<comment type="similarity">
    <text evidence="7">Belongs to the binding-protein-dependent transport system permease family.</text>
</comment>
<sequence length="319" mass="35572">MQLISSADKKEAPQIDLPVQSPQRNARLRGTILLFLLPSAILYIVFVLFPVIQAAYYSLFSWNGLGALTDFVLVKNYGLAFADKVFLRAVGNNLLIVVLSLLVQLPFALMLALVIGKTLPGRAIFRVIFFMPYILSDVVTGVIWQFIYRPDGGLMNTTLQHVIPGFQPQTWLADPKLVLFSIFLVMVWKYFGLHLVLYVAAIQNIPDEVIDAARIDGSSTLQVVRYITIPLLGSIVRLSIFLSILGSLQYFDLIWIMSNGGPVHASETMATYLMKYGFQSFAMGYGSAIGVIMFATCFVFALMYQRVIMRRDLDGSVTG</sequence>
<feature type="transmembrane region" description="Helical" evidence="7">
    <location>
        <begin position="94"/>
        <end position="115"/>
    </location>
</feature>
<dbReference type="PANTHER" id="PTHR30193:SF37">
    <property type="entry name" value="INNER MEMBRANE ABC TRANSPORTER PERMEASE PROTEIN YCJO"/>
    <property type="match status" value="1"/>
</dbReference>
<comment type="caution">
    <text evidence="9">The sequence shown here is derived from an EMBL/GenBank/DDBJ whole genome shotgun (WGS) entry which is preliminary data.</text>
</comment>
<evidence type="ECO:0000256" key="6">
    <source>
        <dbReference type="ARBA" id="ARBA00023136"/>
    </source>
</evidence>
<dbReference type="EMBL" id="BNJK01000001">
    <property type="protein sequence ID" value="GHO95695.1"/>
    <property type="molecule type" value="Genomic_DNA"/>
</dbReference>
<gene>
    <name evidence="9" type="ORF">KSF_057430</name>
</gene>
<keyword evidence="4 7" id="KW-0812">Transmembrane</keyword>
<evidence type="ECO:0000256" key="2">
    <source>
        <dbReference type="ARBA" id="ARBA00022448"/>
    </source>
</evidence>
<dbReference type="AlphaFoldDB" id="A0A8J3N4U5"/>
<feature type="transmembrane region" description="Helical" evidence="7">
    <location>
        <begin position="223"/>
        <end position="245"/>
    </location>
</feature>
<dbReference type="GO" id="GO:0055085">
    <property type="term" value="P:transmembrane transport"/>
    <property type="evidence" value="ECO:0007669"/>
    <property type="project" value="InterPro"/>
</dbReference>
<feature type="transmembrane region" description="Helical" evidence="7">
    <location>
        <begin position="177"/>
        <end position="202"/>
    </location>
</feature>
<dbReference type="InterPro" id="IPR051393">
    <property type="entry name" value="ABC_transporter_permease"/>
</dbReference>
<keyword evidence="5 7" id="KW-1133">Transmembrane helix</keyword>
<keyword evidence="2 7" id="KW-0813">Transport</keyword>
<dbReference type="Proteomes" id="UP000597444">
    <property type="component" value="Unassembled WGS sequence"/>
</dbReference>
<feature type="domain" description="ABC transmembrane type-1" evidence="8">
    <location>
        <begin position="90"/>
        <end position="304"/>
    </location>
</feature>
<evidence type="ECO:0000256" key="3">
    <source>
        <dbReference type="ARBA" id="ARBA00022475"/>
    </source>
</evidence>